<evidence type="ECO:0000259" key="1">
    <source>
        <dbReference type="Pfam" id="PF08410"/>
    </source>
</evidence>
<feature type="domain" description="DUF1737" evidence="1">
    <location>
        <begin position="1"/>
        <end position="51"/>
    </location>
</feature>
<keyword evidence="3" id="KW-1185">Reference proteome</keyword>
<dbReference type="EMBL" id="UFUW01000001">
    <property type="protein sequence ID" value="SUX24474.1"/>
    <property type="molecule type" value="Genomic_DNA"/>
</dbReference>
<reference evidence="2 3" key="1">
    <citation type="submission" date="2018-06" db="EMBL/GenBank/DDBJ databases">
        <authorList>
            <consortium name="Pathogen Informatics"/>
            <person name="Doyle S."/>
        </authorList>
    </citation>
    <scope>NUCLEOTIDE SEQUENCE [LARGE SCALE GENOMIC DNA]</scope>
    <source>
        <strain evidence="2 3">NCTC13294</strain>
    </source>
</reference>
<gene>
    <name evidence="2" type="ORF">NCTC13294_01889</name>
</gene>
<dbReference type="InterPro" id="IPR013619">
    <property type="entry name" value="DUF1737"/>
</dbReference>
<organism evidence="2 3">
    <name type="scientific">Cardiobacterium valvarum</name>
    <dbReference type="NCBI Taxonomy" id="194702"/>
    <lineage>
        <taxon>Bacteria</taxon>
        <taxon>Pseudomonadati</taxon>
        <taxon>Pseudomonadota</taxon>
        <taxon>Gammaproteobacteria</taxon>
        <taxon>Cardiobacteriales</taxon>
        <taxon>Cardiobacteriaceae</taxon>
        <taxon>Cardiobacterium</taxon>
    </lineage>
</organism>
<dbReference type="Proteomes" id="UP000254572">
    <property type="component" value="Unassembled WGS sequence"/>
</dbReference>
<dbReference type="RefSeq" id="WP_006985404.1">
    <property type="nucleotide sequence ID" value="NZ_CABMOK010000076.1"/>
</dbReference>
<protein>
    <submittedName>
        <fullName evidence="2">Uncharacterized conserved small protein</fullName>
    </submittedName>
</protein>
<dbReference type="OrthoDB" id="9809803at2"/>
<sequence length="65" mass="7254">MKIYRFLTGADDAAFCRRVTEALQNGWELYGNPQLTGDAHGRFCGQAVVKEVEGEYDPAKPLGEY</sequence>
<evidence type="ECO:0000313" key="2">
    <source>
        <dbReference type="EMBL" id="SUX24474.1"/>
    </source>
</evidence>
<evidence type="ECO:0000313" key="3">
    <source>
        <dbReference type="Proteomes" id="UP000254572"/>
    </source>
</evidence>
<dbReference type="Pfam" id="PF08410">
    <property type="entry name" value="DUF1737"/>
    <property type="match status" value="1"/>
</dbReference>
<dbReference type="AlphaFoldDB" id="A0A381EBS5"/>
<proteinExistence type="predicted"/>
<name>A0A381EBS5_9GAMM</name>
<accession>A0A381EBS5</accession>